<dbReference type="GO" id="GO:0006352">
    <property type="term" value="P:DNA-templated transcription initiation"/>
    <property type="evidence" value="ECO:0007669"/>
    <property type="project" value="InterPro"/>
</dbReference>
<dbReference type="RefSeq" id="WP_091449752.1">
    <property type="nucleotide sequence ID" value="NZ_FMZZ01000004.1"/>
</dbReference>
<dbReference type="Pfam" id="PF08281">
    <property type="entry name" value="Sigma70_r4_2"/>
    <property type="match status" value="1"/>
</dbReference>
<evidence type="ECO:0000313" key="7">
    <source>
        <dbReference type="Proteomes" id="UP000199501"/>
    </source>
</evidence>
<evidence type="ECO:0000256" key="2">
    <source>
        <dbReference type="ARBA" id="ARBA00023015"/>
    </source>
</evidence>
<keyword evidence="4" id="KW-0804">Transcription</keyword>
<dbReference type="EMBL" id="FMZZ01000004">
    <property type="protein sequence ID" value="SDC73791.1"/>
    <property type="molecule type" value="Genomic_DNA"/>
</dbReference>
<protein>
    <submittedName>
        <fullName evidence="6">RNA polymerase sigma-70 factor, ECF subfamily</fullName>
    </submittedName>
</protein>
<comment type="similarity">
    <text evidence="1">Belongs to the sigma-70 factor family. ECF subfamily.</text>
</comment>
<feature type="domain" description="RNA polymerase sigma factor 70 region 4 type 2" evidence="5">
    <location>
        <begin position="99"/>
        <end position="149"/>
    </location>
</feature>
<dbReference type="GO" id="GO:0016987">
    <property type="term" value="F:sigma factor activity"/>
    <property type="evidence" value="ECO:0007669"/>
    <property type="project" value="UniProtKB-KW"/>
</dbReference>
<keyword evidence="3" id="KW-0731">Sigma factor</keyword>
<organism evidence="6 7">
    <name type="scientific">Actinokineospora iranica</name>
    <dbReference type="NCBI Taxonomy" id="1271860"/>
    <lineage>
        <taxon>Bacteria</taxon>
        <taxon>Bacillati</taxon>
        <taxon>Actinomycetota</taxon>
        <taxon>Actinomycetes</taxon>
        <taxon>Pseudonocardiales</taxon>
        <taxon>Pseudonocardiaceae</taxon>
        <taxon>Actinokineospora</taxon>
    </lineage>
</organism>
<dbReference type="GO" id="GO:0003677">
    <property type="term" value="F:DNA binding"/>
    <property type="evidence" value="ECO:0007669"/>
    <property type="project" value="InterPro"/>
</dbReference>
<reference evidence="7" key="1">
    <citation type="submission" date="2016-10" db="EMBL/GenBank/DDBJ databases">
        <authorList>
            <person name="Varghese N."/>
            <person name="Submissions S."/>
        </authorList>
    </citation>
    <scope>NUCLEOTIDE SEQUENCE [LARGE SCALE GENOMIC DNA]</scope>
    <source>
        <strain evidence="7">IBRC-M 10403</strain>
    </source>
</reference>
<dbReference type="Gene3D" id="1.10.10.10">
    <property type="entry name" value="Winged helix-like DNA-binding domain superfamily/Winged helix DNA-binding domain"/>
    <property type="match status" value="1"/>
</dbReference>
<sequence length="183" mass="20660">MDAEFQDFFRHAFPKTVAVLRQMGFGLEESADSASEAMIALLTSTAEITSPLAWVVKIAIRDASRNAQRAVLGRQKAALAARRDRPKVSEIGSGQLDEVVLDLLMRLSPVRRQVIALYYQGFETYEIADILASKESTIRSHRRHAKIQLSGFVRELRAEVQGEFDEFLTLLQIEEVPTRGQRR</sequence>
<dbReference type="Proteomes" id="UP000199501">
    <property type="component" value="Unassembled WGS sequence"/>
</dbReference>
<evidence type="ECO:0000256" key="3">
    <source>
        <dbReference type="ARBA" id="ARBA00023082"/>
    </source>
</evidence>
<gene>
    <name evidence="6" type="ORF">SAMN05216174_10460</name>
</gene>
<dbReference type="STRING" id="1271860.SAMN05216174_10460"/>
<dbReference type="AlphaFoldDB" id="A0A1G6P1H0"/>
<dbReference type="InterPro" id="IPR013249">
    <property type="entry name" value="RNA_pol_sigma70_r4_t2"/>
</dbReference>
<proteinExistence type="inferred from homology"/>
<dbReference type="SUPFAM" id="SSF46894">
    <property type="entry name" value="C-terminal effector domain of the bipartite response regulators"/>
    <property type="match status" value="1"/>
</dbReference>
<dbReference type="InterPro" id="IPR036388">
    <property type="entry name" value="WH-like_DNA-bd_sf"/>
</dbReference>
<dbReference type="InterPro" id="IPR016032">
    <property type="entry name" value="Sig_transdc_resp-reg_C-effctor"/>
</dbReference>
<accession>A0A1G6P1H0</accession>
<evidence type="ECO:0000313" key="6">
    <source>
        <dbReference type="EMBL" id="SDC73791.1"/>
    </source>
</evidence>
<name>A0A1G6P1H0_9PSEU</name>
<keyword evidence="7" id="KW-1185">Reference proteome</keyword>
<evidence type="ECO:0000256" key="4">
    <source>
        <dbReference type="ARBA" id="ARBA00023163"/>
    </source>
</evidence>
<dbReference type="OrthoDB" id="3608473at2"/>
<keyword evidence="2" id="KW-0805">Transcription regulation</keyword>
<evidence type="ECO:0000256" key="1">
    <source>
        <dbReference type="ARBA" id="ARBA00010641"/>
    </source>
</evidence>
<evidence type="ECO:0000259" key="5">
    <source>
        <dbReference type="Pfam" id="PF08281"/>
    </source>
</evidence>